<reference evidence="4 5" key="1">
    <citation type="submission" date="2022-04" db="EMBL/GenBank/DDBJ databases">
        <title>Identification of a novel bacterium isolated from mangrove sediments.</title>
        <authorList>
            <person name="Pan X."/>
        </authorList>
    </citation>
    <scope>NUCLEOTIDE SEQUENCE [LARGE SCALE GENOMIC DNA]</scope>
    <source>
        <strain evidence="4 5">B2638</strain>
    </source>
</reference>
<dbReference type="InterPro" id="IPR057102">
    <property type="entry name" value="NCTSP_N"/>
</dbReference>
<keyword evidence="5" id="KW-1185">Reference proteome</keyword>
<feature type="domain" description="Non-contractile tail sheath N-terminal" evidence="2">
    <location>
        <begin position="17"/>
        <end position="204"/>
    </location>
</feature>
<evidence type="ECO:0000259" key="2">
    <source>
        <dbReference type="Pfam" id="PF23844"/>
    </source>
</evidence>
<accession>A0ABT0BVM3</accession>
<sequence>MAFWLASKRQGQASDWITRFDPRFWTVNFPRPMVASIVSTGPASLRVDAAFLRKGDLGGLIWASEDALDHPLLAYTTDRDYAHTSLHFRWRSGGVEPLDAVYGPTLTIEGRDESGAARTWYVRLWNYAEGTGEDAQITLDFSDLQAGFSLPGEAVWPGDIDRLFISFVPPGYDGSADPLPAEAEGWIEISEIATDGARAMLEIGDVIVPPHGLALATGFDDQGVQTPARLLRNIRQLGYRGSVILYVGMSHYFRLTHDAGAYLAGQSADPLNTPARAWHRAFFEGCVAMGLSPVASLSYELLDQHCPDGWKQRDHLGQPAQTGWTPPSTLLSPASTQAMEWLQSVAAAFTELMLDAGAPVRFQVGEPWWWTFPDGRICLYDAAATAAFGGSPPAIADMRASLDPAQTDLLDAAGTLLAQSTAALVSAVRTAAAPEPVEALALVFTPTLLAADMPELKRANLPLGWAAPAFDRLQVEDYDWLTAGAGGLRRKAYAEVNARLGYPPEAQDYLAGFVLDPAGNAMWRLIDAGIDEALSRAPHEVAVWALPQIARDGYVRLPAPPLSGDHAMQAFDDVPYPLALGRDATITPEFSTSVAMTASGFERRSSLWSNARLRFDVGPGVRSEAELGVLIAFYRARRGPARGFRLRDPSDFSSNGMTGMPTPLDQELGTGDGLQTGFALVKRYGEGADAQVRRITRPEFETLLVSIDGAVQAGNWTLDDTGGNAGTIMFDDPPANGAVVRAGFLFDVPVRFAEDQLEISGAAFAAGEAPSVPVVEIREAS</sequence>
<dbReference type="InterPro" id="IPR011740">
    <property type="entry name" value="DUF2460"/>
</dbReference>
<protein>
    <submittedName>
        <fullName evidence="4">DUF2460 domain-containing protein</fullName>
    </submittedName>
</protein>
<evidence type="ECO:0000313" key="5">
    <source>
        <dbReference type="Proteomes" id="UP001202281"/>
    </source>
</evidence>
<dbReference type="RefSeq" id="WP_243924382.1">
    <property type="nucleotide sequence ID" value="NZ_JALHLG010000066.1"/>
</dbReference>
<name>A0ABT0BVM3_9SPHN</name>
<dbReference type="InterPro" id="IPR057122">
    <property type="entry name" value="TIM-barrel_NCTSP"/>
</dbReference>
<dbReference type="Pfam" id="PF23845">
    <property type="entry name" value="TIM-barrel_NCTSP"/>
    <property type="match status" value="1"/>
</dbReference>
<dbReference type="Proteomes" id="UP001202281">
    <property type="component" value="Unassembled WGS sequence"/>
</dbReference>
<dbReference type="Pfam" id="PF09343">
    <property type="entry name" value="DUF2460"/>
    <property type="match status" value="1"/>
</dbReference>
<dbReference type="EMBL" id="JALHLG010000066">
    <property type="protein sequence ID" value="MCJ2189132.1"/>
    <property type="molecule type" value="Genomic_DNA"/>
</dbReference>
<feature type="domain" description="Non-contractile tail sheath TIM barrel" evidence="3">
    <location>
        <begin position="209"/>
        <end position="554"/>
    </location>
</feature>
<comment type="caution">
    <text evidence="4">The sequence shown here is derived from an EMBL/GenBank/DDBJ whole genome shotgun (WGS) entry which is preliminary data.</text>
</comment>
<evidence type="ECO:0000259" key="1">
    <source>
        <dbReference type="Pfam" id="PF09343"/>
    </source>
</evidence>
<evidence type="ECO:0000259" key="3">
    <source>
        <dbReference type="Pfam" id="PF23845"/>
    </source>
</evidence>
<evidence type="ECO:0000313" key="4">
    <source>
        <dbReference type="EMBL" id="MCJ2189132.1"/>
    </source>
</evidence>
<gene>
    <name evidence="4" type="ORF">MTR66_20270</name>
</gene>
<organism evidence="4 5">
    <name type="scientific">Novosphingobium beihaiensis</name>
    <dbReference type="NCBI Taxonomy" id="2930389"/>
    <lineage>
        <taxon>Bacteria</taxon>
        <taxon>Pseudomonadati</taxon>
        <taxon>Pseudomonadota</taxon>
        <taxon>Alphaproteobacteria</taxon>
        <taxon>Sphingomonadales</taxon>
        <taxon>Sphingomonadaceae</taxon>
        <taxon>Novosphingobium</taxon>
    </lineage>
</organism>
<dbReference type="NCBIfam" id="TIGR02217">
    <property type="entry name" value="chp_TIGR02217"/>
    <property type="match status" value="1"/>
</dbReference>
<proteinExistence type="predicted"/>
<dbReference type="Pfam" id="PF23844">
    <property type="entry name" value="NCTSP_N"/>
    <property type="match status" value="1"/>
</dbReference>
<feature type="domain" description="DUF2460" evidence="1">
    <location>
        <begin position="572"/>
        <end position="778"/>
    </location>
</feature>